<sequence>MVIGQQALYLPIISFPALHEDADVSNASRGWFVDQVIEMSPDDCTSGLPVSEQQPNASPVAASRSWAVDAT</sequence>
<feature type="region of interest" description="Disordered" evidence="1">
    <location>
        <begin position="43"/>
        <end position="71"/>
    </location>
</feature>
<dbReference type="Proteomes" id="UP001562159">
    <property type="component" value="Unassembled WGS sequence"/>
</dbReference>
<proteinExistence type="predicted"/>
<reference evidence="2 3" key="1">
    <citation type="submission" date="2024-07" db="EMBL/GenBank/DDBJ databases">
        <title>Molecular mechanisms and environmental adaptations of flagellar loss and biofilm growth of Rhodanobacter under environmental stress.</title>
        <authorList>
            <person name="Chen M."/>
        </authorList>
    </citation>
    <scope>NUCLEOTIDE SEQUENCE [LARGE SCALE GENOMIC DNA]</scope>
    <source>
        <strain evidence="2 3">RS22</strain>
    </source>
</reference>
<evidence type="ECO:0000256" key="1">
    <source>
        <dbReference type="SAM" id="MobiDB-lite"/>
    </source>
</evidence>
<comment type="caution">
    <text evidence="2">The sequence shown here is derived from an EMBL/GenBank/DDBJ whole genome shotgun (WGS) entry which is preliminary data.</text>
</comment>
<accession>A0ABV4AUP5</accession>
<name>A0ABV4AUP5_9GAMM</name>
<protein>
    <submittedName>
        <fullName evidence="2">Uncharacterized protein</fullName>
    </submittedName>
</protein>
<organism evidence="2 3">
    <name type="scientific">Rhodanobacter humi</name>
    <dbReference type="NCBI Taxonomy" id="1888173"/>
    <lineage>
        <taxon>Bacteria</taxon>
        <taxon>Pseudomonadati</taxon>
        <taxon>Pseudomonadota</taxon>
        <taxon>Gammaproteobacteria</taxon>
        <taxon>Lysobacterales</taxon>
        <taxon>Rhodanobacteraceae</taxon>
        <taxon>Rhodanobacter</taxon>
    </lineage>
</organism>
<keyword evidence="3" id="KW-1185">Reference proteome</keyword>
<gene>
    <name evidence="2" type="ORF">AB7878_16990</name>
</gene>
<dbReference type="EMBL" id="JBGBPY010000001">
    <property type="protein sequence ID" value="MEY2184109.1"/>
    <property type="molecule type" value="Genomic_DNA"/>
</dbReference>
<evidence type="ECO:0000313" key="3">
    <source>
        <dbReference type="Proteomes" id="UP001562159"/>
    </source>
</evidence>
<evidence type="ECO:0000313" key="2">
    <source>
        <dbReference type="EMBL" id="MEY2184109.1"/>
    </source>
</evidence>